<evidence type="ECO:0000256" key="1">
    <source>
        <dbReference type="SAM" id="Phobius"/>
    </source>
</evidence>
<dbReference type="GeneID" id="96003850"/>
<evidence type="ECO:0000313" key="2">
    <source>
        <dbReference type="EMBL" id="KAL1588600.1"/>
    </source>
</evidence>
<feature type="transmembrane region" description="Helical" evidence="1">
    <location>
        <begin position="21"/>
        <end position="41"/>
    </location>
</feature>
<dbReference type="RefSeq" id="XP_069231705.1">
    <property type="nucleotide sequence ID" value="XM_069371012.1"/>
</dbReference>
<accession>A0AB34KUU8</accession>
<evidence type="ECO:0000313" key="3">
    <source>
        <dbReference type="Proteomes" id="UP000803884"/>
    </source>
</evidence>
<name>A0AB34KUU8_9PEZI</name>
<reference evidence="2 3" key="1">
    <citation type="journal article" date="2020" name="Microbiol. Resour. Announc.">
        <title>Draft Genome Sequence of a Cladosporium Species Isolated from the Mesophotic Ascidian Didemnum maculosum.</title>
        <authorList>
            <person name="Gioti A."/>
            <person name="Siaperas R."/>
            <person name="Nikolaivits E."/>
            <person name="Le Goff G."/>
            <person name="Ouazzani J."/>
            <person name="Kotoulas G."/>
            <person name="Topakas E."/>
        </authorList>
    </citation>
    <scope>NUCLEOTIDE SEQUENCE [LARGE SCALE GENOMIC DNA]</scope>
    <source>
        <strain evidence="2 3">TM138-S3</strain>
    </source>
</reference>
<feature type="transmembrane region" description="Helical" evidence="1">
    <location>
        <begin position="47"/>
        <end position="70"/>
    </location>
</feature>
<keyword evidence="1" id="KW-1133">Transmembrane helix</keyword>
<comment type="caution">
    <text evidence="2">The sequence shown here is derived from an EMBL/GenBank/DDBJ whole genome shotgun (WGS) entry which is preliminary data.</text>
</comment>
<dbReference type="AlphaFoldDB" id="A0AB34KUU8"/>
<organism evidence="2 3">
    <name type="scientific">Cladosporium halotolerans</name>
    <dbReference type="NCBI Taxonomy" id="1052096"/>
    <lineage>
        <taxon>Eukaryota</taxon>
        <taxon>Fungi</taxon>
        <taxon>Dikarya</taxon>
        <taxon>Ascomycota</taxon>
        <taxon>Pezizomycotina</taxon>
        <taxon>Dothideomycetes</taxon>
        <taxon>Dothideomycetidae</taxon>
        <taxon>Cladosporiales</taxon>
        <taxon>Cladosporiaceae</taxon>
        <taxon>Cladosporium</taxon>
    </lineage>
</organism>
<feature type="transmembrane region" description="Helical" evidence="1">
    <location>
        <begin position="77"/>
        <end position="103"/>
    </location>
</feature>
<keyword evidence="1" id="KW-0812">Transmembrane</keyword>
<gene>
    <name evidence="2" type="ORF">WHR41_02406</name>
</gene>
<keyword evidence="3" id="KW-1185">Reference proteome</keyword>
<dbReference type="EMBL" id="JAAQHG020000006">
    <property type="protein sequence ID" value="KAL1588600.1"/>
    <property type="molecule type" value="Genomic_DNA"/>
</dbReference>
<proteinExistence type="predicted"/>
<sequence length="213" mass="23311">MEQAMMAGKRARSTSRVFPMATAILALSYHALTALLCTYLPRDCMVIGYGAAGYATAGCAFSLLGLYGILTRNRTLICLFANTLLLDAFVSTCARLLVLELFFNTTHSQDTCSDIIEAIWTDQHQPSHDVVTSFEWQQSIMKAGIWCRFALGAVHVACVGVLVCTSAAQGTVAVAVRSYGMQLGAAREHVVLLDEKHKLKETWDVTVERVEDI</sequence>
<keyword evidence="1" id="KW-0472">Membrane</keyword>
<dbReference type="Proteomes" id="UP000803884">
    <property type="component" value="Unassembled WGS sequence"/>
</dbReference>
<protein>
    <recommendedName>
        <fullName evidence="4">Transmembrane protein</fullName>
    </recommendedName>
</protein>
<evidence type="ECO:0008006" key="4">
    <source>
        <dbReference type="Google" id="ProtNLM"/>
    </source>
</evidence>